<evidence type="ECO:0000256" key="2">
    <source>
        <dbReference type="ARBA" id="ARBA00022450"/>
    </source>
</evidence>
<keyword evidence="3" id="KW-0597">Phosphoprotein</keyword>
<dbReference type="PROSITE" id="PS50075">
    <property type="entry name" value="CARRIER"/>
    <property type="match status" value="1"/>
</dbReference>
<dbReference type="FunFam" id="3.40.50.12780:FF:000012">
    <property type="entry name" value="Non-ribosomal peptide synthetase"/>
    <property type="match status" value="1"/>
</dbReference>
<dbReference type="GO" id="GO:0044550">
    <property type="term" value="P:secondary metabolite biosynthetic process"/>
    <property type="evidence" value="ECO:0007669"/>
    <property type="project" value="UniProtKB-ARBA"/>
</dbReference>
<dbReference type="SUPFAM" id="SSF56801">
    <property type="entry name" value="Acetyl-CoA synthetase-like"/>
    <property type="match status" value="1"/>
</dbReference>
<dbReference type="Gene3D" id="3.30.559.30">
    <property type="entry name" value="Nonribosomal peptide synthetase, condensation domain"/>
    <property type="match status" value="3"/>
</dbReference>
<dbReference type="GO" id="GO:0043041">
    <property type="term" value="P:amino acid activation for nonribosomal peptide biosynthetic process"/>
    <property type="evidence" value="ECO:0007669"/>
    <property type="project" value="UniProtKB-ARBA"/>
</dbReference>
<dbReference type="Pfam" id="PF00501">
    <property type="entry name" value="AMP-binding"/>
    <property type="match status" value="1"/>
</dbReference>
<accession>A0A4Z0PIR1</accession>
<dbReference type="InterPro" id="IPR036736">
    <property type="entry name" value="ACP-like_sf"/>
</dbReference>
<keyword evidence="2" id="KW-0596">Phosphopantetheine</keyword>
<dbReference type="Gene3D" id="3.30.300.30">
    <property type="match status" value="1"/>
</dbReference>
<dbReference type="FunFam" id="2.30.38.10:FF:000001">
    <property type="entry name" value="Non-ribosomal peptide synthetase PvdI"/>
    <property type="match status" value="1"/>
</dbReference>
<dbReference type="CDD" id="cd19534">
    <property type="entry name" value="E_NRPS"/>
    <property type="match status" value="1"/>
</dbReference>
<dbReference type="CDD" id="cd05930">
    <property type="entry name" value="A_NRPS"/>
    <property type="match status" value="1"/>
</dbReference>
<proteinExistence type="predicted"/>
<dbReference type="CDD" id="cd19531">
    <property type="entry name" value="LCL_NRPS-like"/>
    <property type="match status" value="1"/>
</dbReference>
<dbReference type="InterPro" id="IPR020845">
    <property type="entry name" value="AMP-binding_CS"/>
</dbReference>
<dbReference type="FunFam" id="3.30.300.30:FF:000010">
    <property type="entry name" value="Enterobactin synthetase component F"/>
    <property type="match status" value="1"/>
</dbReference>
<dbReference type="PROSITE" id="PS00455">
    <property type="entry name" value="AMP_BINDING"/>
    <property type="match status" value="1"/>
</dbReference>
<dbReference type="InterPro" id="IPR006162">
    <property type="entry name" value="Ppantetheine_attach_site"/>
</dbReference>
<name>A0A4Z0PIR1_9BACT</name>
<protein>
    <submittedName>
        <fullName evidence="5">Amino acid adenylation domain-containing protein</fullName>
    </submittedName>
</protein>
<dbReference type="SUPFAM" id="SSF52777">
    <property type="entry name" value="CoA-dependent acyltransferases"/>
    <property type="match status" value="6"/>
</dbReference>
<dbReference type="Pfam" id="PF13193">
    <property type="entry name" value="AMP-binding_C"/>
    <property type="match status" value="1"/>
</dbReference>
<dbReference type="Pfam" id="PF00668">
    <property type="entry name" value="Condensation"/>
    <property type="match status" value="3"/>
</dbReference>
<comment type="caution">
    <text evidence="5">The sequence shown here is derived from an EMBL/GenBank/DDBJ whole genome shotgun (WGS) entry which is preliminary data.</text>
</comment>
<evidence type="ECO:0000259" key="4">
    <source>
        <dbReference type="PROSITE" id="PS50075"/>
    </source>
</evidence>
<dbReference type="Gene3D" id="2.30.38.10">
    <property type="entry name" value="Luciferase, Domain 3"/>
    <property type="match status" value="1"/>
</dbReference>
<sequence length="2004" mass="224420">MNNIIEKLRKNKVTVMLVEDNLQVTFADGPPDQNLLQELRDNKAQLIEFLRGAGKQRDFDSIPVIEVQASYPVTPGQYRLWVVSQLPSASVAYNVPSLLDLDLEIDVECFTRALHQLIERHEILRTTFREDALSQEVRQYVLPASEVKPGFEYLDLREDTDKVHRANQYVRQDSLAPFNLSEGPLLRVALLHMQDHHTVLFYNLHHLICDGWSLKVFRSELLALYQAQLQGKEAALKPLRIQYRDFSAWQHKLLAEEQADHRQYWLEKFSGNVPVLELPTPKMRPPVKTYQGAELKFQLDATILNGLKQLSQEQGGTLYMALVAVVKGLFYRFSGQEDIVVGTPTAGRDHIDLENQIGLFINTLALRTQFSGQESFLTLFQQVKETILGAFAHQFYSFDHLSQELNLKSDPGRSPLFDVMVILHNNDLKGSAKPSGAVAPAKEGVAVPITIAQYDLRLSFKEASDCLMLGIQYNTDIYTKAFVERLGHHVTHYCQAILQNPQERLTAVPYLSTSETQQLLGVFTDTGVHRNTDKTLVDLFEAQVRRAPAATALVYGQKRFTYQELDALSNQFAHYLHTTYGIKPNKLAGLRLHRSEWLVVAMLGVLKAGGAYVPISPSTPQERIDYLLEDSQCTLIIDDKVLDHFFRGQYSLSRIDHDILPAHLAYVIYTSGSTGNPKGVMIEHRAAATFFENIPLALGLRQATAMAATTEVTFDISVLEILGTLCSGKQIVLFGDAQLADPAALYLALAHSEADALQLTPSRLGQLLAVNDTLPANIKTVLIGGEALSQKLYEKLKNSPVQAINVYGPTETTIWSSSLLLNQSDQLTIGGPLMGEKMYILDENQALTPIGIPGEICIGGSGLARGYLNREELTAEKFVLNPFVAGERIYRTGDLGKWLADGTIEFIGRKDYQVKVRGYRIELGEIEAALLQHPAISAATTTVAEVAEGEQDIVAYLVSHEPQTAAGLRSFLKEKLPVYMVPGYFVQLEALPLNSSGKVDKKALPEPGISSLASEVEYVAPRTELERVLARAWEAVLLKENASVKENFFDAGGNSIKSIRLLSRLKADGYDLTVTDILTHQVLEELAPYLRPVSRVIDQSLVQGEVPLTAIQTWFLEKEDDEKEHFNQAALLFSKERMDKEGLQKCLERLVVHHDALRMTFRQEDGRWLQDTKVLCEGFTFEEFDFRNCPNPWDRMAQEGDRIHKGMNLSEGPLVKVGLFRLDDGDRLLIAIHHLVVDGLSYRILFEDLSALYLQYQQGEAFELPAKTDSYKYFAEWERQYATSEVVKQEMLHWNALMEEEFPALPIDHPEGSNRLKDTSSLSFHLTQQQTEALYQGSRRALVAVDDVLLTALAYSFEEVFGVSKLLLSMEGNARNQNPAELDVTRTVGWFTTMYPVALRLREQRDELEQIRATKRAFAEVPNNGVGYGLLRYISNGELYQKAASNCTPQVKYNYFGDFGAGAETATGNRVFDFSGERRGQAMSPDFQRISLIDLSGIVVNKEVKLSITYSKFQYEEATIAHLVQAFKTELMRLIDKLVANQKNAPAKAESVPAATTDATGTSPLFPLTYHQQLFLSSKSRHELLSSTGSVGPLVLNSFEPTSFETAYHQLLASFDVLRINLVRTDEGLRQRIMPVAALQPVIQYHEIKTAEEIEPAQQAVGRAFQEVFLPTDQQLVRCAVIHGQGRAMVYLCIHHIITDAYSNEFILNSLGTLYETKGAVAEQLAKRSSYLEYARWQQEFLASPAAEQQLQYWRQHLPQAVPAELPSAPSATGMAGFVEEAGFIAEADMQQLQAFCKEHNGFLSSFLLAAYHLSFYHKTKAVASIITMVSSGRDRVVPGIDLDQLVGAVMDGFPVAATMSDDMTFAELFTQVSEAFIGGRLHQDIPLNRIGQETEQRYGYRLEDAAIAAVNYQEKPGKMLELKEGEALDQIRTQYSGHGEIKNFSRLTVVRHKNAIKLGLKYRTAPDQVEGGQLKYLLQLVQLLREQPHARLATLAGGLYELA</sequence>
<dbReference type="Gene3D" id="1.10.1200.10">
    <property type="entry name" value="ACP-like"/>
    <property type="match status" value="1"/>
</dbReference>
<dbReference type="InterPro" id="IPR023213">
    <property type="entry name" value="CAT-like_dom_sf"/>
</dbReference>
<dbReference type="InterPro" id="IPR010060">
    <property type="entry name" value="NRPS_synth"/>
</dbReference>
<dbReference type="InterPro" id="IPR009081">
    <property type="entry name" value="PP-bd_ACP"/>
</dbReference>
<evidence type="ECO:0000313" key="5">
    <source>
        <dbReference type="EMBL" id="TGE15089.1"/>
    </source>
</evidence>
<dbReference type="PANTHER" id="PTHR45398:SF1">
    <property type="entry name" value="ENZYME, PUTATIVE (JCVI)-RELATED"/>
    <property type="match status" value="1"/>
</dbReference>
<dbReference type="EMBL" id="SRLD01000026">
    <property type="protein sequence ID" value="TGE15089.1"/>
    <property type="molecule type" value="Genomic_DNA"/>
</dbReference>
<gene>
    <name evidence="5" type="ORF">E5J99_13725</name>
</gene>
<dbReference type="PROSITE" id="PS00012">
    <property type="entry name" value="PHOSPHOPANTETHEINE"/>
    <property type="match status" value="1"/>
</dbReference>
<dbReference type="OrthoDB" id="4317020at2"/>
<dbReference type="GO" id="GO:0003824">
    <property type="term" value="F:catalytic activity"/>
    <property type="evidence" value="ECO:0007669"/>
    <property type="project" value="InterPro"/>
</dbReference>
<dbReference type="Pfam" id="PF00550">
    <property type="entry name" value="PP-binding"/>
    <property type="match status" value="1"/>
</dbReference>
<organism evidence="5 6">
    <name type="scientific">Hymenobacter elongatus</name>
    <dbReference type="NCBI Taxonomy" id="877208"/>
    <lineage>
        <taxon>Bacteria</taxon>
        <taxon>Pseudomonadati</taxon>
        <taxon>Bacteroidota</taxon>
        <taxon>Cytophagia</taxon>
        <taxon>Cytophagales</taxon>
        <taxon>Hymenobacteraceae</taxon>
        <taxon>Hymenobacter</taxon>
    </lineage>
</organism>
<dbReference type="Proteomes" id="UP000297739">
    <property type="component" value="Unassembled WGS sequence"/>
</dbReference>
<reference evidence="5 6" key="1">
    <citation type="submission" date="2019-04" db="EMBL/GenBank/DDBJ databases">
        <authorList>
            <person name="Feng G."/>
            <person name="Zhang J."/>
            <person name="Zhu H."/>
        </authorList>
    </citation>
    <scope>NUCLEOTIDE SEQUENCE [LARGE SCALE GENOMIC DNA]</scope>
    <source>
        <strain evidence="5 6">JCM 17223</strain>
    </source>
</reference>
<dbReference type="Gene3D" id="3.30.559.10">
    <property type="entry name" value="Chloramphenicol acetyltransferase-like domain"/>
    <property type="match status" value="3"/>
</dbReference>
<dbReference type="FunFam" id="3.40.50.980:FF:000001">
    <property type="entry name" value="Non-ribosomal peptide synthetase"/>
    <property type="match status" value="1"/>
</dbReference>
<dbReference type="PANTHER" id="PTHR45398">
    <property type="match status" value="1"/>
</dbReference>
<keyword evidence="6" id="KW-1185">Reference proteome</keyword>
<evidence type="ECO:0000313" key="6">
    <source>
        <dbReference type="Proteomes" id="UP000297739"/>
    </source>
</evidence>
<dbReference type="Gene3D" id="3.40.50.980">
    <property type="match status" value="2"/>
</dbReference>
<evidence type="ECO:0000256" key="1">
    <source>
        <dbReference type="ARBA" id="ARBA00001957"/>
    </source>
</evidence>
<evidence type="ECO:0000256" key="3">
    <source>
        <dbReference type="ARBA" id="ARBA00022553"/>
    </source>
</evidence>
<feature type="domain" description="Carrier" evidence="4">
    <location>
        <begin position="1020"/>
        <end position="1094"/>
    </location>
</feature>
<dbReference type="RefSeq" id="WP_135498384.1">
    <property type="nucleotide sequence ID" value="NZ_SRLD01000026.1"/>
</dbReference>
<dbReference type="InterPro" id="IPR025110">
    <property type="entry name" value="AMP-bd_C"/>
</dbReference>
<dbReference type="InterPro" id="IPR045851">
    <property type="entry name" value="AMP-bd_C_sf"/>
</dbReference>
<dbReference type="SUPFAM" id="SSF47336">
    <property type="entry name" value="ACP-like"/>
    <property type="match status" value="1"/>
</dbReference>
<dbReference type="InterPro" id="IPR010071">
    <property type="entry name" value="AA_adenyl_dom"/>
</dbReference>
<dbReference type="NCBIfam" id="TIGR01733">
    <property type="entry name" value="AA-adenyl-dom"/>
    <property type="match status" value="1"/>
</dbReference>
<comment type="cofactor">
    <cofactor evidence="1">
        <name>pantetheine 4'-phosphate</name>
        <dbReference type="ChEBI" id="CHEBI:47942"/>
    </cofactor>
</comment>
<dbReference type="InterPro" id="IPR001242">
    <property type="entry name" value="Condensation_dom"/>
</dbReference>
<dbReference type="InterPro" id="IPR000873">
    <property type="entry name" value="AMP-dep_synth/lig_dom"/>
</dbReference>
<dbReference type="NCBIfam" id="TIGR01720">
    <property type="entry name" value="NRPS-para261"/>
    <property type="match status" value="1"/>
</dbReference>